<dbReference type="SUPFAM" id="SSF55781">
    <property type="entry name" value="GAF domain-like"/>
    <property type="match status" value="1"/>
</dbReference>
<protein>
    <submittedName>
        <fullName evidence="5">Response regulator RpfG family c-di-GMP phosphodiesterase</fullName>
    </submittedName>
</protein>
<dbReference type="InterPro" id="IPR052020">
    <property type="entry name" value="Cyclic_di-GMP/3'3'-cGAMP_PDE"/>
</dbReference>
<dbReference type="SMART" id="SM00448">
    <property type="entry name" value="REC"/>
    <property type="match status" value="1"/>
</dbReference>
<dbReference type="InterPro" id="IPR003607">
    <property type="entry name" value="HD/PDEase_dom"/>
</dbReference>
<sequence length="548" mass="59811">MDDDFLFADEDEAGSAASPADPSRAVVRAGGASAPGGQEPGWKILVVDDEPEVHAMTAMVMADITYRGRGVVMLSAYSAAEAQQVLASHDDIACILLDVVMESEDAGLRLVRHIREEAANTRVRIILRTGQPGQAPERDVIINYDINDYKAKTELTAQKLFTAVISSLRSYEDIMALEMNRQGLQRIIDASASLFQVRSMRSFASGVLTQLSTLLGTDVSGILCVQWAKAGSPHGSDEDGLFVLAGSGEFEGGPENDPPLPPVDRDHLMEELNRVLQVKASHYGQEAVALYIRTPNNREAVAYLKTGRVLTPMDEQLLEVFCAKVSVGFDNLWLYDQLRRAHEATVLALADLAEYKDTDTGDHVLRVEDMTNRTARQLRAQGCCCDIIDDLFLEQIGLASILHDVGKVSTPDSILQKPGKLTEEEWVVMKDHATAGGALLERAASLVEGSSYLSLGAEIASGHHERWDGKGYPRGLKGEEIPLSARIVAVVDVYDALVSRRPYKDPWPPGQALAYIRNGSGLQFDPRVVQAFLAVMDQQGFHPTEDDA</sequence>
<keyword evidence="6" id="KW-1185">Reference proteome</keyword>
<evidence type="ECO:0000256" key="2">
    <source>
        <dbReference type="SAM" id="MobiDB-lite"/>
    </source>
</evidence>
<accession>A0A7W9ZGW4</accession>
<dbReference type="Gene3D" id="1.10.3210.10">
    <property type="entry name" value="Hypothetical protein af1432"/>
    <property type="match status" value="1"/>
</dbReference>
<dbReference type="InterPro" id="IPR037522">
    <property type="entry name" value="HD_GYP_dom"/>
</dbReference>
<evidence type="ECO:0000313" key="6">
    <source>
        <dbReference type="Proteomes" id="UP000544872"/>
    </source>
</evidence>
<dbReference type="PROSITE" id="PS50110">
    <property type="entry name" value="RESPONSE_REGULATORY"/>
    <property type="match status" value="1"/>
</dbReference>
<feature type="domain" description="HD-GYP" evidence="4">
    <location>
        <begin position="338"/>
        <end position="548"/>
    </location>
</feature>
<dbReference type="CDD" id="cd00077">
    <property type="entry name" value="HDc"/>
    <property type="match status" value="1"/>
</dbReference>
<evidence type="ECO:0000259" key="4">
    <source>
        <dbReference type="PROSITE" id="PS51832"/>
    </source>
</evidence>
<dbReference type="Pfam" id="PF11849">
    <property type="entry name" value="DUF3369"/>
    <property type="match status" value="1"/>
</dbReference>
<feature type="region of interest" description="Disordered" evidence="2">
    <location>
        <begin position="1"/>
        <end position="36"/>
    </location>
</feature>
<dbReference type="RefSeq" id="WP_184263229.1">
    <property type="nucleotide sequence ID" value="NZ_JACIIX010000005.1"/>
</dbReference>
<evidence type="ECO:0000256" key="1">
    <source>
        <dbReference type="PROSITE-ProRule" id="PRU00169"/>
    </source>
</evidence>
<evidence type="ECO:0000313" key="5">
    <source>
        <dbReference type="EMBL" id="MBB6210402.1"/>
    </source>
</evidence>
<gene>
    <name evidence="5" type="ORF">FHS48_001817</name>
</gene>
<dbReference type="Proteomes" id="UP000544872">
    <property type="component" value="Unassembled WGS sequence"/>
</dbReference>
<feature type="compositionally biased region" description="Acidic residues" evidence="2">
    <location>
        <begin position="1"/>
        <end position="13"/>
    </location>
</feature>
<feature type="modified residue" description="4-aspartylphosphate" evidence="1">
    <location>
        <position position="98"/>
    </location>
</feature>
<proteinExistence type="predicted"/>
<dbReference type="SMART" id="SM00471">
    <property type="entry name" value="HDc"/>
    <property type="match status" value="1"/>
</dbReference>
<organism evidence="5 6">
    <name type="scientific">Novispirillum itersonii</name>
    <name type="common">Aquaspirillum itersonii</name>
    <dbReference type="NCBI Taxonomy" id="189"/>
    <lineage>
        <taxon>Bacteria</taxon>
        <taxon>Pseudomonadati</taxon>
        <taxon>Pseudomonadota</taxon>
        <taxon>Alphaproteobacteria</taxon>
        <taxon>Rhodospirillales</taxon>
        <taxon>Novispirillaceae</taxon>
        <taxon>Novispirillum</taxon>
    </lineage>
</organism>
<comment type="caution">
    <text evidence="5">The sequence shown here is derived from an EMBL/GenBank/DDBJ whole genome shotgun (WGS) entry which is preliminary data.</text>
</comment>
<dbReference type="SUPFAM" id="SSF52172">
    <property type="entry name" value="CheY-like"/>
    <property type="match status" value="1"/>
</dbReference>
<dbReference type="GO" id="GO:0000160">
    <property type="term" value="P:phosphorelay signal transduction system"/>
    <property type="evidence" value="ECO:0007669"/>
    <property type="project" value="InterPro"/>
</dbReference>
<dbReference type="PANTHER" id="PTHR45228">
    <property type="entry name" value="CYCLIC DI-GMP PHOSPHODIESTERASE TM_0186-RELATED"/>
    <property type="match status" value="1"/>
</dbReference>
<dbReference type="Pfam" id="PF00072">
    <property type="entry name" value="Response_reg"/>
    <property type="match status" value="1"/>
</dbReference>
<dbReference type="InterPro" id="IPR021800">
    <property type="entry name" value="DUF3369"/>
</dbReference>
<dbReference type="Gene3D" id="3.40.50.2300">
    <property type="match status" value="1"/>
</dbReference>
<dbReference type="InterPro" id="IPR011006">
    <property type="entry name" value="CheY-like_superfamily"/>
</dbReference>
<dbReference type="GO" id="GO:0008081">
    <property type="term" value="F:phosphoric diester hydrolase activity"/>
    <property type="evidence" value="ECO:0007669"/>
    <property type="project" value="UniProtKB-ARBA"/>
</dbReference>
<dbReference type="PROSITE" id="PS51832">
    <property type="entry name" value="HD_GYP"/>
    <property type="match status" value="1"/>
</dbReference>
<dbReference type="PANTHER" id="PTHR45228:SF9">
    <property type="entry name" value="3'3'-CGAMP-SPECIFIC PHOSPHODIESTERASE 2"/>
    <property type="match status" value="1"/>
</dbReference>
<dbReference type="AlphaFoldDB" id="A0A7W9ZGW4"/>
<keyword evidence="1" id="KW-0597">Phosphoprotein</keyword>
<dbReference type="SUPFAM" id="SSF109604">
    <property type="entry name" value="HD-domain/PDEase-like"/>
    <property type="match status" value="1"/>
</dbReference>
<name>A0A7W9ZGW4_NOVIT</name>
<reference evidence="5 6" key="1">
    <citation type="submission" date="2020-08" db="EMBL/GenBank/DDBJ databases">
        <title>Genomic Encyclopedia of Type Strains, Phase IV (KMG-IV): sequencing the most valuable type-strain genomes for metagenomic binning, comparative biology and taxonomic classification.</title>
        <authorList>
            <person name="Goeker M."/>
        </authorList>
    </citation>
    <scope>NUCLEOTIDE SEQUENCE [LARGE SCALE GENOMIC DNA]</scope>
    <source>
        <strain evidence="5 6">DSM 11590</strain>
    </source>
</reference>
<dbReference type="InterPro" id="IPR001789">
    <property type="entry name" value="Sig_transdc_resp-reg_receiver"/>
</dbReference>
<dbReference type="Pfam" id="PF13487">
    <property type="entry name" value="HD_5"/>
    <property type="match status" value="1"/>
</dbReference>
<dbReference type="EMBL" id="JACIIX010000005">
    <property type="protein sequence ID" value="MBB6210402.1"/>
    <property type="molecule type" value="Genomic_DNA"/>
</dbReference>
<evidence type="ECO:0000259" key="3">
    <source>
        <dbReference type="PROSITE" id="PS50110"/>
    </source>
</evidence>
<feature type="domain" description="Response regulatory" evidence="3">
    <location>
        <begin position="43"/>
        <end position="167"/>
    </location>
</feature>